<evidence type="ECO:0000256" key="7">
    <source>
        <dbReference type="ARBA" id="ARBA00023033"/>
    </source>
</evidence>
<dbReference type="GO" id="GO:0004497">
    <property type="term" value="F:monooxygenase activity"/>
    <property type="evidence" value="ECO:0007669"/>
    <property type="project" value="UniProtKB-KW"/>
</dbReference>
<keyword evidence="5" id="KW-0560">Oxidoreductase</keyword>
<dbReference type="InterPro" id="IPR002403">
    <property type="entry name" value="Cyt_P450_E_grp-IV"/>
</dbReference>
<evidence type="ECO:0000313" key="10">
    <source>
        <dbReference type="Proteomes" id="UP001174934"/>
    </source>
</evidence>
<evidence type="ECO:0000256" key="4">
    <source>
        <dbReference type="ARBA" id="ARBA00022723"/>
    </source>
</evidence>
<keyword evidence="10" id="KW-1185">Reference proteome</keyword>
<dbReference type="Proteomes" id="UP001174934">
    <property type="component" value="Unassembled WGS sequence"/>
</dbReference>
<evidence type="ECO:0000256" key="1">
    <source>
        <dbReference type="ARBA" id="ARBA00001971"/>
    </source>
</evidence>
<comment type="similarity">
    <text evidence="2">Belongs to the cytochrome P450 family.</text>
</comment>
<dbReference type="GO" id="GO:0005506">
    <property type="term" value="F:iron ion binding"/>
    <property type="evidence" value="ECO:0007669"/>
    <property type="project" value="InterPro"/>
</dbReference>
<dbReference type="PRINTS" id="PR00465">
    <property type="entry name" value="EP450IV"/>
</dbReference>
<keyword evidence="3 8" id="KW-0349">Heme</keyword>
<organism evidence="9 10">
    <name type="scientific">Bombardia bombarda</name>
    <dbReference type="NCBI Taxonomy" id="252184"/>
    <lineage>
        <taxon>Eukaryota</taxon>
        <taxon>Fungi</taxon>
        <taxon>Dikarya</taxon>
        <taxon>Ascomycota</taxon>
        <taxon>Pezizomycotina</taxon>
        <taxon>Sordariomycetes</taxon>
        <taxon>Sordariomycetidae</taxon>
        <taxon>Sordariales</taxon>
        <taxon>Lasiosphaeriaceae</taxon>
        <taxon>Bombardia</taxon>
    </lineage>
</organism>
<keyword evidence="7" id="KW-0503">Monooxygenase</keyword>
<comment type="cofactor">
    <cofactor evidence="1 8">
        <name>heme</name>
        <dbReference type="ChEBI" id="CHEBI:30413"/>
    </cofactor>
</comment>
<gene>
    <name evidence="9" type="ORF">B0T17DRAFT_655095</name>
</gene>
<evidence type="ECO:0000256" key="2">
    <source>
        <dbReference type="ARBA" id="ARBA00010617"/>
    </source>
</evidence>
<evidence type="ECO:0000256" key="5">
    <source>
        <dbReference type="ARBA" id="ARBA00023002"/>
    </source>
</evidence>
<keyword evidence="4 8" id="KW-0479">Metal-binding</keyword>
<sequence length="442" mass="48747">MSYELQPTVAIDIIATLPTLAILSLFTADHDLHRVRRAPLSPFFSRAGVAAARTQGMVRAKVERLCERVGGFAAGGGTATEEEKNGEKIVLDLDAAISAFQRDVSTGFVLGKSYDDLEKEDFAVGMAHFSQGLGRMWRMTKHLRWYGPLMLSIPRDWLIQYADERAAQFMRYTKSSEAETDRLLKDAAANFASSSQDSNYQPSTIVHAIVNSPDLPPSEKTLTRVFADVATVTGAGFETTAGVMRLVIYEVFSNAEILGKLRAELDDASFAAAAASASAVNGGDGGSSGSDGKKILLELRTLEKLPYLTAVLTEGMRMSPALATRAQRVAVDRDIVYEEGGSYGGDGKKDKEVWRIPAGTPVVMTTLFMHMDERLYPDPKRFDPERWLRMTPEERRWADKTFSPFSRGARICLADHFEFVSNQFIIGTKGKSVLEVLVKHRE</sequence>
<dbReference type="EMBL" id="JAULSR010000003">
    <property type="protein sequence ID" value="KAK0625349.1"/>
    <property type="molecule type" value="Genomic_DNA"/>
</dbReference>
<dbReference type="GO" id="GO:0016705">
    <property type="term" value="F:oxidoreductase activity, acting on paired donors, with incorporation or reduction of molecular oxygen"/>
    <property type="evidence" value="ECO:0007669"/>
    <property type="project" value="InterPro"/>
</dbReference>
<reference evidence="9" key="1">
    <citation type="submission" date="2023-06" db="EMBL/GenBank/DDBJ databases">
        <title>Genome-scale phylogeny and comparative genomics of the fungal order Sordariales.</title>
        <authorList>
            <consortium name="Lawrence Berkeley National Laboratory"/>
            <person name="Hensen N."/>
            <person name="Bonometti L."/>
            <person name="Westerberg I."/>
            <person name="Brannstrom I.O."/>
            <person name="Guillou S."/>
            <person name="Cros-Aarteil S."/>
            <person name="Calhoun S."/>
            <person name="Haridas S."/>
            <person name="Kuo A."/>
            <person name="Mondo S."/>
            <person name="Pangilinan J."/>
            <person name="Riley R."/>
            <person name="LaButti K."/>
            <person name="Andreopoulos B."/>
            <person name="Lipzen A."/>
            <person name="Chen C."/>
            <person name="Yanf M."/>
            <person name="Daum C."/>
            <person name="Ng V."/>
            <person name="Clum A."/>
            <person name="Steindorff A."/>
            <person name="Ohm R."/>
            <person name="Martin F."/>
            <person name="Silar P."/>
            <person name="Natvig D."/>
            <person name="Lalanne C."/>
            <person name="Gautier V."/>
            <person name="Ament-velasquez S.L."/>
            <person name="Kruys A."/>
            <person name="Hutchinson M.I."/>
            <person name="Powell A.J."/>
            <person name="Barry K."/>
            <person name="Miller A.N."/>
            <person name="Grigoriev I.V."/>
            <person name="Debuchy R."/>
            <person name="Gladieux P."/>
            <person name="Thoren M.H."/>
            <person name="Johannesson H."/>
        </authorList>
    </citation>
    <scope>NUCLEOTIDE SEQUENCE</scope>
    <source>
        <strain evidence="9">SMH3391-2</strain>
    </source>
</reference>
<dbReference type="InterPro" id="IPR001128">
    <property type="entry name" value="Cyt_P450"/>
</dbReference>
<name>A0AA39X140_9PEZI</name>
<dbReference type="InterPro" id="IPR050121">
    <property type="entry name" value="Cytochrome_P450_monoxygenase"/>
</dbReference>
<evidence type="ECO:0000256" key="8">
    <source>
        <dbReference type="PIRSR" id="PIRSR602403-1"/>
    </source>
</evidence>
<dbReference type="InterPro" id="IPR036396">
    <property type="entry name" value="Cyt_P450_sf"/>
</dbReference>
<dbReference type="PRINTS" id="PR00385">
    <property type="entry name" value="P450"/>
</dbReference>
<feature type="binding site" description="axial binding residue" evidence="8">
    <location>
        <position position="412"/>
    </location>
    <ligand>
        <name>heme</name>
        <dbReference type="ChEBI" id="CHEBI:30413"/>
    </ligand>
    <ligandPart>
        <name>Fe</name>
        <dbReference type="ChEBI" id="CHEBI:18248"/>
    </ligandPart>
</feature>
<keyword evidence="6 8" id="KW-0408">Iron</keyword>
<dbReference type="CDD" id="cd11062">
    <property type="entry name" value="CYP58-like"/>
    <property type="match status" value="1"/>
</dbReference>
<evidence type="ECO:0000256" key="6">
    <source>
        <dbReference type="ARBA" id="ARBA00023004"/>
    </source>
</evidence>
<dbReference type="PANTHER" id="PTHR24305:SF157">
    <property type="entry name" value="N-ACETYLTRYPTOPHAN 6-HYDROXYLASE IVOC-RELATED"/>
    <property type="match status" value="1"/>
</dbReference>
<dbReference type="Gene3D" id="1.10.630.10">
    <property type="entry name" value="Cytochrome P450"/>
    <property type="match status" value="1"/>
</dbReference>
<dbReference type="GO" id="GO:0020037">
    <property type="term" value="F:heme binding"/>
    <property type="evidence" value="ECO:0007669"/>
    <property type="project" value="InterPro"/>
</dbReference>
<dbReference type="AlphaFoldDB" id="A0AA39X140"/>
<accession>A0AA39X140</accession>
<dbReference type="SUPFAM" id="SSF48264">
    <property type="entry name" value="Cytochrome P450"/>
    <property type="match status" value="1"/>
</dbReference>
<evidence type="ECO:0000256" key="3">
    <source>
        <dbReference type="ARBA" id="ARBA00022617"/>
    </source>
</evidence>
<proteinExistence type="inferred from homology"/>
<evidence type="ECO:0000313" key="9">
    <source>
        <dbReference type="EMBL" id="KAK0625349.1"/>
    </source>
</evidence>
<dbReference type="Pfam" id="PF00067">
    <property type="entry name" value="p450"/>
    <property type="match status" value="1"/>
</dbReference>
<protein>
    <submittedName>
        <fullName evidence="9">Cytochrome P450</fullName>
    </submittedName>
</protein>
<comment type="caution">
    <text evidence="9">The sequence shown here is derived from an EMBL/GenBank/DDBJ whole genome shotgun (WGS) entry which is preliminary data.</text>
</comment>
<dbReference type="PANTHER" id="PTHR24305">
    <property type="entry name" value="CYTOCHROME P450"/>
    <property type="match status" value="1"/>
</dbReference>